<dbReference type="GO" id="GO:0042575">
    <property type="term" value="C:DNA polymerase complex"/>
    <property type="evidence" value="ECO:0007669"/>
    <property type="project" value="UniProtKB-ARBA"/>
</dbReference>
<keyword evidence="8" id="KW-0695">RNA-directed DNA polymerase</keyword>
<dbReference type="EMBL" id="BGZK01005448">
    <property type="protein sequence ID" value="GBP14109.1"/>
    <property type="molecule type" value="Genomic_DNA"/>
</dbReference>
<dbReference type="PROSITE" id="PS50994">
    <property type="entry name" value="INTEGRASE"/>
    <property type="match status" value="1"/>
</dbReference>
<feature type="region of interest" description="Disordered" evidence="9">
    <location>
        <begin position="697"/>
        <end position="716"/>
    </location>
</feature>
<keyword evidence="6" id="KW-0255">Endonuclease</keyword>
<dbReference type="CDD" id="cd01647">
    <property type="entry name" value="RT_LTR"/>
    <property type="match status" value="1"/>
</dbReference>
<keyword evidence="13" id="KW-1185">Reference proteome</keyword>
<evidence type="ECO:0000256" key="9">
    <source>
        <dbReference type="SAM" id="MobiDB-lite"/>
    </source>
</evidence>
<dbReference type="GO" id="GO:0008233">
    <property type="term" value="F:peptidase activity"/>
    <property type="evidence" value="ECO:0007669"/>
    <property type="project" value="UniProtKB-KW"/>
</dbReference>
<gene>
    <name evidence="12" type="primary">pol</name>
    <name evidence="12" type="ORF">EVAR_91231_1</name>
</gene>
<dbReference type="PANTHER" id="PTHR37984">
    <property type="entry name" value="PROTEIN CBG26694"/>
    <property type="match status" value="1"/>
</dbReference>
<dbReference type="InterPro" id="IPR012337">
    <property type="entry name" value="RNaseH-like_sf"/>
</dbReference>
<sequence>MLDNNIIRHSNSPYSAPIWIVAKKADASGKTKWRLVIDYRKLNEVTVDDRYPIPNIDEILDKLGRCQYFTTLDLAKGFHQIEIKEEDIHKTAFTVEGGHYEFLRMPFGLKTAPATFQRLMNHVLKDYINKICLVYLDDVIIFSTSLQEHINSIKLVFDRLKEANLKIQLDKSEFLKRETEFLGHIVTVDGIKPNPKKIECVLNFPIPKSPKQIKQFLGLTGYYRKFIKDYSLIAKPMTKCLKRDAKINVSDPEYQESFNTLKTLLTHDPILAYPDFTKKFTLTTDASNFALGAILSQENHPICYASRTLNEHEINYSTIEKELLAIIWATKYFRPYLFGRKFIIETDHKPLTWLFSIKEPNSKLIRWRLKLSEFDYEIKYKKGTKNGNADALSRIEKEPVNINSLEANQSYLTDTDSPINLFKNQIIIKKIFSGSARIKTEKVFKNIRKTISIKELDKECAIMILKNHCHPTQMNAVLIDNEFFEIFKDTYIELFSCNNGFRLIRCSKKLDDIEDELELTRIIEEEHLSKNHRGIEAVFEELRIKIYNPKLKLRITQFVNNCEVCTLEKYDRRPPKIPYKLTETPTRPREMLHLDVFYTLEKQLYLTIIDKFTKHAAAYKINARSWVDFKTKLIQYTSTFGKIERITVDNELGFKAIPMQEYLKKENINIHYTSNSNHTSNADIERLHNTLNEHLRLLRHDEQSKNETTEEKSHAL</sequence>
<dbReference type="Proteomes" id="UP000299102">
    <property type="component" value="Unassembled WGS sequence"/>
</dbReference>
<evidence type="ECO:0000256" key="6">
    <source>
        <dbReference type="ARBA" id="ARBA00022759"/>
    </source>
</evidence>
<dbReference type="InterPro" id="IPR036397">
    <property type="entry name" value="RNaseH_sf"/>
</dbReference>
<feature type="domain" description="Integrase catalytic" evidence="11">
    <location>
        <begin position="584"/>
        <end position="716"/>
    </location>
</feature>
<dbReference type="EC" id="2.7.7.49" evidence="1"/>
<evidence type="ECO:0000256" key="8">
    <source>
        <dbReference type="ARBA" id="ARBA00022918"/>
    </source>
</evidence>
<dbReference type="GO" id="GO:0015074">
    <property type="term" value="P:DNA integration"/>
    <property type="evidence" value="ECO:0007669"/>
    <property type="project" value="InterPro"/>
</dbReference>
<dbReference type="PROSITE" id="PS50878">
    <property type="entry name" value="RT_POL"/>
    <property type="match status" value="1"/>
</dbReference>
<dbReference type="Pfam" id="PF17917">
    <property type="entry name" value="RT_RNaseH"/>
    <property type="match status" value="1"/>
</dbReference>
<dbReference type="GO" id="GO:0003964">
    <property type="term" value="F:RNA-directed DNA polymerase activity"/>
    <property type="evidence" value="ECO:0007669"/>
    <property type="project" value="UniProtKB-KW"/>
</dbReference>
<dbReference type="SUPFAM" id="SSF56672">
    <property type="entry name" value="DNA/RNA polymerases"/>
    <property type="match status" value="1"/>
</dbReference>
<dbReference type="InterPro" id="IPR001584">
    <property type="entry name" value="Integrase_cat-core"/>
</dbReference>
<dbReference type="InterPro" id="IPR041373">
    <property type="entry name" value="RT_RNaseH"/>
</dbReference>
<name>A0A4C1THV0_EUMVA</name>
<dbReference type="OrthoDB" id="4369127at2759"/>
<dbReference type="InterPro" id="IPR041588">
    <property type="entry name" value="Integrase_H2C2"/>
</dbReference>
<dbReference type="Pfam" id="PF17921">
    <property type="entry name" value="Integrase_H2C2"/>
    <property type="match status" value="1"/>
</dbReference>
<evidence type="ECO:0000256" key="1">
    <source>
        <dbReference type="ARBA" id="ARBA00012493"/>
    </source>
</evidence>
<feature type="domain" description="Reverse transcriptase" evidence="10">
    <location>
        <begin position="2"/>
        <end position="186"/>
    </location>
</feature>
<dbReference type="SUPFAM" id="SSF53098">
    <property type="entry name" value="Ribonuclease H-like"/>
    <property type="match status" value="1"/>
</dbReference>
<evidence type="ECO:0000256" key="4">
    <source>
        <dbReference type="ARBA" id="ARBA00022695"/>
    </source>
</evidence>
<comment type="caution">
    <text evidence="12">The sequence shown here is derived from an EMBL/GenBank/DDBJ whole genome shotgun (WGS) entry which is preliminary data.</text>
</comment>
<dbReference type="GO" id="GO:0003676">
    <property type="term" value="F:nucleic acid binding"/>
    <property type="evidence" value="ECO:0007669"/>
    <property type="project" value="InterPro"/>
</dbReference>
<keyword evidence="2" id="KW-0645">Protease</keyword>
<evidence type="ECO:0000259" key="10">
    <source>
        <dbReference type="PROSITE" id="PS50878"/>
    </source>
</evidence>
<keyword evidence="4" id="KW-0548">Nucleotidyltransferase</keyword>
<dbReference type="AlphaFoldDB" id="A0A4C1THV0"/>
<dbReference type="Gene3D" id="3.30.420.10">
    <property type="entry name" value="Ribonuclease H-like superfamily/Ribonuclease H"/>
    <property type="match status" value="1"/>
</dbReference>
<dbReference type="InterPro" id="IPR043128">
    <property type="entry name" value="Rev_trsase/Diguanyl_cyclase"/>
</dbReference>
<dbReference type="CDD" id="cd09274">
    <property type="entry name" value="RNase_HI_RT_Ty3"/>
    <property type="match status" value="1"/>
</dbReference>
<protein>
    <recommendedName>
        <fullName evidence="1">RNA-directed DNA polymerase</fullName>
        <ecNumber evidence="1">2.7.7.49</ecNumber>
    </recommendedName>
</protein>
<keyword evidence="3" id="KW-0808">Transferase</keyword>
<dbReference type="FunFam" id="3.10.10.10:FF:000007">
    <property type="entry name" value="Retrovirus-related Pol polyprotein from transposon 17.6-like Protein"/>
    <property type="match status" value="1"/>
</dbReference>
<evidence type="ECO:0000256" key="2">
    <source>
        <dbReference type="ARBA" id="ARBA00022670"/>
    </source>
</evidence>
<dbReference type="Pfam" id="PF00078">
    <property type="entry name" value="RVT_1"/>
    <property type="match status" value="1"/>
</dbReference>
<evidence type="ECO:0000256" key="3">
    <source>
        <dbReference type="ARBA" id="ARBA00022679"/>
    </source>
</evidence>
<dbReference type="InterPro" id="IPR050951">
    <property type="entry name" value="Retrovirus_Pol_polyprotein"/>
</dbReference>
<dbReference type="GO" id="GO:0006508">
    <property type="term" value="P:proteolysis"/>
    <property type="evidence" value="ECO:0007669"/>
    <property type="project" value="UniProtKB-KW"/>
</dbReference>
<evidence type="ECO:0000256" key="7">
    <source>
        <dbReference type="ARBA" id="ARBA00022801"/>
    </source>
</evidence>
<dbReference type="Gene3D" id="1.10.340.70">
    <property type="match status" value="1"/>
</dbReference>
<evidence type="ECO:0000313" key="13">
    <source>
        <dbReference type="Proteomes" id="UP000299102"/>
    </source>
</evidence>
<evidence type="ECO:0000256" key="5">
    <source>
        <dbReference type="ARBA" id="ARBA00022722"/>
    </source>
</evidence>
<dbReference type="InterPro" id="IPR000477">
    <property type="entry name" value="RT_dom"/>
</dbReference>
<dbReference type="PANTHER" id="PTHR37984:SF5">
    <property type="entry name" value="PROTEIN NYNRIN-LIKE"/>
    <property type="match status" value="1"/>
</dbReference>
<dbReference type="InterPro" id="IPR043502">
    <property type="entry name" value="DNA/RNA_pol_sf"/>
</dbReference>
<evidence type="ECO:0000259" key="11">
    <source>
        <dbReference type="PROSITE" id="PS50994"/>
    </source>
</evidence>
<dbReference type="Gene3D" id="3.30.70.270">
    <property type="match status" value="2"/>
</dbReference>
<dbReference type="GO" id="GO:0004519">
    <property type="term" value="F:endonuclease activity"/>
    <property type="evidence" value="ECO:0007669"/>
    <property type="project" value="UniProtKB-KW"/>
</dbReference>
<dbReference type="FunFam" id="3.30.70.270:FF:000020">
    <property type="entry name" value="Transposon Tf2-6 polyprotein-like Protein"/>
    <property type="match status" value="1"/>
</dbReference>
<keyword evidence="5" id="KW-0540">Nuclease</keyword>
<organism evidence="12 13">
    <name type="scientific">Eumeta variegata</name>
    <name type="common">Bagworm moth</name>
    <name type="synonym">Eumeta japonica</name>
    <dbReference type="NCBI Taxonomy" id="151549"/>
    <lineage>
        <taxon>Eukaryota</taxon>
        <taxon>Metazoa</taxon>
        <taxon>Ecdysozoa</taxon>
        <taxon>Arthropoda</taxon>
        <taxon>Hexapoda</taxon>
        <taxon>Insecta</taxon>
        <taxon>Pterygota</taxon>
        <taxon>Neoptera</taxon>
        <taxon>Endopterygota</taxon>
        <taxon>Lepidoptera</taxon>
        <taxon>Glossata</taxon>
        <taxon>Ditrysia</taxon>
        <taxon>Tineoidea</taxon>
        <taxon>Psychidae</taxon>
        <taxon>Oiketicinae</taxon>
        <taxon>Eumeta</taxon>
    </lineage>
</organism>
<dbReference type="Gene3D" id="3.10.10.10">
    <property type="entry name" value="HIV Type 1 Reverse Transcriptase, subunit A, domain 1"/>
    <property type="match status" value="1"/>
</dbReference>
<proteinExistence type="predicted"/>
<keyword evidence="7" id="KW-0378">Hydrolase</keyword>
<dbReference type="STRING" id="151549.A0A4C1THV0"/>
<reference evidence="12 13" key="1">
    <citation type="journal article" date="2019" name="Commun. Biol.">
        <title>The bagworm genome reveals a unique fibroin gene that provides high tensile strength.</title>
        <authorList>
            <person name="Kono N."/>
            <person name="Nakamura H."/>
            <person name="Ohtoshi R."/>
            <person name="Tomita M."/>
            <person name="Numata K."/>
            <person name="Arakawa K."/>
        </authorList>
    </citation>
    <scope>NUCLEOTIDE SEQUENCE [LARGE SCALE GENOMIC DNA]</scope>
</reference>
<accession>A0A4C1THV0</accession>
<evidence type="ECO:0000313" key="12">
    <source>
        <dbReference type="EMBL" id="GBP14109.1"/>
    </source>
</evidence>